<keyword evidence="1" id="KW-0812">Transmembrane</keyword>
<evidence type="ECO:0008006" key="4">
    <source>
        <dbReference type="Google" id="ProtNLM"/>
    </source>
</evidence>
<reference evidence="2 3" key="1">
    <citation type="submission" date="2024-06" db="EMBL/GenBank/DDBJ databases">
        <title>The Natural Products Discovery Center: Release of the First 8490 Sequenced Strains for Exploring Actinobacteria Biosynthetic Diversity.</title>
        <authorList>
            <person name="Kalkreuter E."/>
            <person name="Kautsar S.A."/>
            <person name="Yang D."/>
            <person name="Bader C.D."/>
            <person name="Teijaro C.N."/>
            <person name="Fluegel L."/>
            <person name="Davis C.M."/>
            <person name="Simpson J.R."/>
            <person name="Lauterbach L."/>
            <person name="Steele A.D."/>
            <person name="Gui C."/>
            <person name="Meng S."/>
            <person name="Li G."/>
            <person name="Viehrig K."/>
            <person name="Ye F."/>
            <person name="Su P."/>
            <person name="Kiefer A.F."/>
            <person name="Nichols A."/>
            <person name="Cepeda A.J."/>
            <person name="Yan W."/>
            <person name="Fan B."/>
            <person name="Jiang Y."/>
            <person name="Adhikari A."/>
            <person name="Zheng C.-J."/>
            <person name="Schuster L."/>
            <person name="Cowan T.M."/>
            <person name="Smanski M.J."/>
            <person name="Chevrette M.G."/>
            <person name="De Carvalho L.P.S."/>
            <person name="Shen B."/>
        </authorList>
    </citation>
    <scope>NUCLEOTIDE SEQUENCE [LARGE SCALE GENOMIC DNA]</scope>
    <source>
        <strain evidence="2 3">NPDC033039</strain>
    </source>
</reference>
<organism evidence="2 3">
    <name type="scientific">Streptomyces catenulae</name>
    <dbReference type="NCBI Taxonomy" id="66875"/>
    <lineage>
        <taxon>Bacteria</taxon>
        <taxon>Bacillati</taxon>
        <taxon>Actinomycetota</taxon>
        <taxon>Actinomycetes</taxon>
        <taxon>Kitasatosporales</taxon>
        <taxon>Streptomycetaceae</taxon>
        <taxon>Streptomyces</taxon>
    </lineage>
</organism>
<keyword evidence="3" id="KW-1185">Reference proteome</keyword>
<dbReference type="RefSeq" id="WP_245655071.1">
    <property type="nucleotide sequence ID" value="NZ_JBEZVI010000005.1"/>
</dbReference>
<evidence type="ECO:0000256" key="1">
    <source>
        <dbReference type="SAM" id="Phobius"/>
    </source>
</evidence>
<gene>
    <name evidence="2" type="ORF">AB0E61_09195</name>
</gene>
<proteinExistence type="predicted"/>
<feature type="transmembrane region" description="Helical" evidence="1">
    <location>
        <begin position="94"/>
        <end position="113"/>
    </location>
</feature>
<comment type="caution">
    <text evidence="2">The sequence shown here is derived from an EMBL/GenBank/DDBJ whole genome shotgun (WGS) entry which is preliminary data.</text>
</comment>
<dbReference type="EMBL" id="JBEZVI010000005">
    <property type="protein sequence ID" value="MEU3710265.1"/>
    <property type="molecule type" value="Genomic_DNA"/>
</dbReference>
<protein>
    <recommendedName>
        <fullName evidence="4">Cytochrome C oxidase subunit I</fullName>
    </recommendedName>
</protein>
<evidence type="ECO:0000313" key="3">
    <source>
        <dbReference type="Proteomes" id="UP001550853"/>
    </source>
</evidence>
<sequence>MSETTGGMRTDEAINEIEGFLLWEAEKRRARSRAEAFCAGLPWLTGTQRAEVARHYCRDQAELSRDTLERIAARARTLRAEYEGAYRTLRRRLLTGYAAGTVAVAAVVGFALGGR</sequence>
<keyword evidence="1" id="KW-1133">Transmembrane helix</keyword>
<accession>A0ABV2YWY4</accession>
<evidence type="ECO:0000313" key="2">
    <source>
        <dbReference type="EMBL" id="MEU3710265.1"/>
    </source>
</evidence>
<keyword evidence="1" id="KW-0472">Membrane</keyword>
<dbReference type="Proteomes" id="UP001550853">
    <property type="component" value="Unassembled WGS sequence"/>
</dbReference>
<name>A0ABV2YWY4_9ACTN</name>